<keyword evidence="2" id="KW-1185">Reference proteome</keyword>
<reference evidence="1 2" key="1">
    <citation type="journal article" date="2012" name="Nat. Biotechnol.">
        <title>Draft genome sequence of pigeonpea (Cajanus cajan), an orphan legume crop of resource-poor farmers.</title>
        <authorList>
            <person name="Varshney R.K."/>
            <person name="Chen W."/>
            <person name="Li Y."/>
            <person name="Bharti A.K."/>
            <person name="Saxena R.K."/>
            <person name="Schlueter J.A."/>
            <person name="Donoghue M.T."/>
            <person name="Azam S."/>
            <person name="Fan G."/>
            <person name="Whaley A.M."/>
            <person name="Farmer A.D."/>
            <person name="Sheridan J."/>
            <person name="Iwata A."/>
            <person name="Tuteja R."/>
            <person name="Penmetsa R.V."/>
            <person name="Wu W."/>
            <person name="Upadhyaya H.D."/>
            <person name="Yang S.P."/>
            <person name="Shah T."/>
            <person name="Saxena K.B."/>
            <person name="Michael T."/>
            <person name="McCombie W.R."/>
            <person name="Yang B."/>
            <person name="Zhang G."/>
            <person name="Yang H."/>
            <person name="Wang J."/>
            <person name="Spillane C."/>
            <person name="Cook D.R."/>
            <person name="May G.D."/>
            <person name="Xu X."/>
            <person name="Jackson S.A."/>
        </authorList>
    </citation>
    <scope>NUCLEOTIDE SEQUENCE [LARGE SCALE GENOMIC DNA]</scope>
    <source>
        <strain evidence="2">cv. Asha</strain>
    </source>
</reference>
<evidence type="ECO:0000313" key="1">
    <source>
        <dbReference type="EMBL" id="KYP66291.1"/>
    </source>
</evidence>
<dbReference type="EMBL" id="CM003608">
    <property type="protein sequence ID" value="KYP66291.1"/>
    <property type="molecule type" value="Genomic_DNA"/>
</dbReference>
<evidence type="ECO:0000313" key="2">
    <source>
        <dbReference type="Proteomes" id="UP000075243"/>
    </source>
</evidence>
<dbReference type="Gramene" id="C.cajan_12206.t">
    <property type="protein sequence ID" value="C.cajan_12206.t.cds1"/>
    <property type="gene ID" value="C.cajan_12206"/>
</dbReference>
<proteinExistence type="predicted"/>
<sequence>MINYSSFCLSNTFPELKGDVCQILGSPIGDEEIFTVIPSMENFKAPHVYIVYIDGLQAIFYQSQWDTVELTVLLNS</sequence>
<name>A0A151TGW1_CAJCA</name>
<dbReference type="Proteomes" id="UP000075243">
    <property type="component" value="Chromosome 6"/>
</dbReference>
<protein>
    <submittedName>
        <fullName evidence="1">Uncharacterized protein</fullName>
    </submittedName>
</protein>
<gene>
    <name evidence="1" type="ORF">KK1_012579</name>
</gene>
<accession>A0A151TGW1</accession>
<dbReference type="AlphaFoldDB" id="A0A151TGW1"/>
<organism evidence="1 2">
    <name type="scientific">Cajanus cajan</name>
    <name type="common">Pigeon pea</name>
    <name type="synonym">Cajanus indicus</name>
    <dbReference type="NCBI Taxonomy" id="3821"/>
    <lineage>
        <taxon>Eukaryota</taxon>
        <taxon>Viridiplantae</taxon>
        <taxon>Streptophyta</taxon>
        <taxon>Embryophyta</taxon>
        <taxon>Tracheophyta</taxon>
        <taxon>Spermatophyta</taxon>
        <taxon>Magnoliopsida</taxon>
        <taxon>eudicotyledons</taxon>
        <taxon>Gunneridae</taxon>
        <taxon>Pentapetalae</taxon>
        <taxon>rosids</taxon>
        <taxon>fabids</taxon>
        <taxon>Fabales</taxon>
        <taxon>Fabaceae</taxon>
        <taxon>Papilionoideae</taxon>
        <taxon>50 kb inversion clade</taxon>
        <taxon>NPAAA clade</taxon>
        <taxon>indigoferoid/millettioid clade</taxon>
        <taxon>Phaseoleae</taxon>
        <taxon>Cajanus</taxon>
    </lineage>
</organism>